<proteinExistence type="evidence at transcript level"/>
<sequence length="123" mass="13389">MQSEKPQGLFLQLNPNASSTETQLLVPALESRDTLPPTHCFMAGTESPLGNPWPLSLPPPCWTGCLLPAPRGQRKPGPLGLSIFISLGNKRHRSGNHVVRESEQPLSQGNPHQGWGPDTRKGR</sequence>
<evidence type="ECO:0000313" key="2">
    <source>
        <dbReference type="EMBL" id="BAH13434.1"/>
    </source>
</evidence>
<dbReference type="EMBL" id="AK301217">
    <property type="protein sequence ID" value="BAH13434.1"/>
    <property type="molecule type" value="mRNA"/>
</dbReference>
<feature type="region of interest" description="Disordered" evidence="1">
    <location>
        <begin position="92"/>
        <end position="123"/>
    </location>
</feature>
<accession>B7Z6Z8</accession>
<name>B7Z6Z8_HUMAN</name>
<dbReference type="AlphaFoldDB" id="B7Z6Z8"/>
<protein>
    <submittedName>
        <fullName evidence="2">cDNA FLJ59053</fullName>
    </submittedName>
</protein>
<reference evidence="2" key="1">
    <citation type="submission" date="2007-10" db="EMBL/GenBank/DDBJ databases">
        <title>NEDO human cDNA sequencing project focused on splicing variants.</title>
        <authorList>
            <person name="Wakamatsu A."/>
            <person name="Yamamoto J."/>
            <person name="Kimura K."/>
            <person name="Ishii S."/>
            <person name="Watanabe K."/>
            <person name="Sugiyama A."/>
            <person name="Murakawa K."/>
            <person name="Kaida T."/>
            <person name="Tsuchiya K."/>
            <person name="Fukuzumi Y."/>
            <person name="Kumagai A."/>
            <person name="Oishi Y."/>
            <person name="Yamamoto S."/>
            <person name="Ono Y."/>
            <person name="Komori Y."/>
            <person name="Yamazaki M."/>
            <person name="Kisu Y."/>
            <person name="Nishikawa T."/>
            <person name="Sugano S."/>
            <person name="Nomura N."/>
            <person name="Isogai T."/>
        </authorList>
    </citation>
    <scope>NUCLEOTIDE SEQUENCE</scope>
    <source>
        <tissue evidence="2">Spleen</tissue>
    </source>
</reference>
<evidence type="ECO:0000256" key="1">
    <source>
        <dbReference type="SAM" id="MobiDB-lite"/>
    </source>
</evidence>
<organism evidence="2">
    <name type="scientific">Homo sapiens</name>
    <name type="common">Human</name>
    <dbReference type="NCBI Taxonomy" id="9606"/>
    <lineage>
        <taxon>Eukaryota</taxon>
        <taxon>Metazoa</taxon>
        <taxon>Chordata</taxon>
        <taxon>Craniata</taxon>
        <taxon>Vertebrata</taxon>
        <taxon>Euteleostomi</taxon>
        <taxon>Mammalia</taxon>
        <taxon>Eutheria</taxon>
        <taxon>Euarchontoglires</taxon>
        <taxon>Primates</taxon>
        <taxon>Haplorrhini</taxon>
        <taxon>Catarrhini</taxon>
        <taxon>Hominidae</taxon>
        <taxon>Homo</taxon>
    </lineage>
</organism>
<dbReference type="PeptideAtlas" id="B7Z6Z8"/>